<dbReference type="EMBL" id="KL648704">
    <property type="protein sequence ID" value="KEY65455.1"/>
    <property type="molecule type" value="Genomic_DNA"/>
</dbReference>
<dbReference type="Proteomes" id="UP000028045">
    <property type="component" value="Unassembled WGS sequence"/>
</dbReference>
<feature type="region of interest" description="Disordered" evidence="1">
    <location>
        <begin position="1"/>
        <end position="25"/>
    </location>
</feature>
<name>A0A084AJH6_STACB</name>
<evidence type="ECO:0000256" key="1">
    <source>
        <dbReference type="SAM" id="MobiDB-lite"/>
    </source>
</evidence>
<proteinExistence type="predicted"/>
<evidence type="ECO:0000313" key="2">
    <source>
        <dbReference type="EMBL" id="KEY65455.1"/>
    </source>
</evidence>
<accession>A0A084AJH6</accession>
<gene>
    <name evidence="2" type="ORF">S7711_11283</name>
</gene>
<feature type="compositionally biased region" description="Basic and acidic residues" evidence="1">
    <location>
        <begin position="1"/>
        <end position="13"/>
    </location>
</feature>
<reference evidence="2 3" key="1">
    <citation type="journal article" date="2014" name="BMC Genomics">
        <title>Comparative genome sequencing reveals chemotype-specific gene clusters in the toxigenic black mold Stachybotrys.</title>
        <authorList>
            <person name="Semeiks J."/>
            <person name="Borek D."/>
            <person name="Otwinowski Z."/>
            <person name="Grishin N.V."/>
        </authorList>
    </citation>
    <scope>NUCLEOTIDE SEQUENCE [LARGE SCALE GENOMIC DNA]</scope>
    <source>
        <strain evidence="3">CBS 109288 / IBT 7711</strain>
    </source>
</reference>
<organism evidence="2 3">
    <name type="scientific">Stachybotrys chartarum (strain CBS 109288 / IBT 7711)</name>
    <name type="common">Toxic black mold</name>
    <name type="synonym">Stilbospora chartarum</name>
    <dbReference type="NCBI Taxonomy" id="1280523"/>
    <lineage>
        <taxon>Eukaryota</taxon>
        <taxon>Fungi</taxon>
        <taxon>Dikarya</taxon>
        <taxon>Ascomycota</taxon>
        <taxon>Pezizomycotina</taxon>
        <taxon>Sordariomycetes</taxon>
        <taxon>Hypocreomycetidae</taxon>
        <taxon>Hypocreales</taxon>
        <taxon>Stachybotryaceae</taxon>
        <taxon>Stachybotrys</taxon>
    </lineage>
</organism>
<dbReference type="OrthoDB" id="10462503at2759"/>
<dbReference type="HOGENOM" id="CLU_2172734_0_0_1"/>
<evidence type="ECO:0000313" key="3">
    <source>
        <dbReference type="Proteomes" id="UP000028045"/>
    </source>
</evidence>
<keyword evidence="3" id="KW-1185">Reference proteome</keyword>
<dbReference type="AlphaFoldDB" id="A0A084AJH6"/>
<protein>
    <submittedName>
        <fullName evidence="2">Uncharacterized protein</fullName>
    </submittedName>
</protein>
<sequence length="110" mass="12062">MCKPRADRSELRHMPRRAMSDDGDDSVNLEFDLNTLPGPSTCIIGPLPSSSFPLTPIEMVEAALAASENTIRSCLGDLSCTIKTEFTTEKDHIVSTWALTRGRLDTALRP</sequence>